<feature type="region of interest" description="Disordered" evidence="3">
    <location>
        <begin position="204"/>
        <end position="237"/>
    </location>
</feature>
<dbReference type="Gene3D" id="3.30.110.60">
    <property type="entry name" value="YhbY-like"/>
    <property type="match status" value="1"/>
</dbReference>
<evidence type="ECO:0000256" key="2">
    <source>
        <dbReference type="PROSITE-ProRule" id="PRU00626"/>
    </source>
</evidence>
<proteinExistence type="predicted"/>
<evidence type="ECO:0000259" key="4">
    <source>
        <dbReference type="PROSITE" id="PS51295"/>
    </source>
</evidence>
<feature type="domain" description="CRM" evidence="4">
    <location>
        <begin position="325"/>
        <end position="426"/>
    </location>
</feature>
<dbReference type="Proteomes" id="UP001165090">
    <property type="component" value="Unassembled WGS sequence"/>
</dbReference>
<evidence type="ECO:0000313" key="6">
    <source>
        <dbReference type="Proteomes" id="UP001165090"/>
    </source>
</evidence>
<feature type="compositionally biased region" description="Gly residues" evidence="3">
    <location>
        <begin position="268"/>
        <end position="279"/>
    </location>
</feature>
<feature type="region of interest" description="Disordered" evidence="3">
    <location>
        <begin position="515"/>
        <end position="565"/>
    </location>
</feature>
<evidence type="ECO:0000256" key="1">
    <source>
        <dbReference type="ARBA" id="ARBA00022884"/>
    </source>
</evidence>
<dbReference type="SUPFAM" id="SSF75471">
    <property type="entry name" value="YhbY-like"/>
    <property type="match status" value="1"/>
</dbReference>
<name>A0ABQ5SCJ9_9CHLO</name>
<gene>
    <name evidence="5" type="ORF">VaNZ11_011902</name>
</gene>
<feature type="compositionally biased region" description="Basic and acidic residues" evidence="3">
    <location>
        <begin position="227"/>
        <end position="237"/>
    </location>
</feature>
<dbReference type="EMBL" id="BSDZ01000078">
    <property type="protein sequence ID" value="GLI67653.1"/>
    <property type="molecule type" value="Genomic_DNA"/>
</dbReference>
<keyword evidence="1 2" id="KW-0694">RNA-binding</keyword>
<dbReference type="Pfam" id="PF01985">
    <property type="entry name" value="CRS1_YhbY"/>
    <property type="match status" value="1"/>
</dbReference>
<comment type="caution">
    <text evidence="5">The sequence shown here is derived from an EMBL/GenBank/DDBJ whole genome shotgun (WGS) entry which is preliminary data.</text>
</comment>
<reference evidence="5 6" key="1">
    <citation type="journal article" date="2023" name="IScience">
        <title>Expanded male sex-determining region conserved during the evolution of homothallism in the green alga Volvox.</title>
        <authorList>
            <person name="Yamamoto K."/>
            <person name="Matsuzaki R."/>
            <person name="Mahakham W."/>
            <person name="Heman W."/>
            <person name="Sekimoto H."/>
            <person name="Kawachi M."/>
            <person name="Minakuchi Y."/>
            <person name="Toyoda A."/>
            <person name="Nozaki H."/>
        </authorList>
    </citation>
    <scope>NUCLEOTIDE SEQUENCE [LARGE SCALE GENOMIC DNA]</scope>
    <source>
        <strain evidence="5 6">NIES-4468</strain>
    </source>
</reference>
<dbReference type="SMART" id="SM01103">
    <property type="entry name" value="CRS1_YhbY"/>
    <property type="match status" value="1"/>
</dbReference>
<dbReference type="InterPro" id="IPR035920">
    <property type="entry name" value="YhbY-like_sf"/>
</dbReference>
<evidence type="ECO:0000313" key="5">
    <source>
        <dbReference type="EMBL" id="GLI67653.1"/>
    </source>
</evidence>
<protein>
    <recommendedName>
        <fullName evidence="4">CRM domain-containing protein</fullName>
    </recommendedName>
</protein>
<dbReference type="InterPro" id="IPR001890">
    <property type="entry name" value="RNA-binding_CRM"/>
</dbReference>
<dbReference type="PROSITE" id="PS51295">
    <property type="entry name" value="CRM"/>
    <property type="match status" value="1"/>
</dbReference>
<evidence type="ECO:0000256" key="3">
    <source>
        <dbReference type="SAM" id="MobiDB-lite"/>
    </source>
</evidence>
<accession>A0ABQ5SCJ9</accession>
<organism evidence="5 6">
    <name type="scientific">Volvox africanus</name>
    <dbReference type="NCBI Taxonomy" id="51714"/>
    <lineage>
        <taxon>Eukaryota</taxon>
        <taxon>Viridiplantae</taxon>
        <taxon>Chlorophyta</taxon>
        <taxon>core chlorophytes</taxon>
        <taxon>Chlorophyceae</taxon>
        <taxon>CS clade</taxon>
        <taxon>Chlamydomonadales</taxon>
        <taxon>Volvocaceae</taxon>
        <taxon>Volvox</taxon>
    </lineage>
</organism>
<sequence length="617" mass="66090">MPVRARWLYAPGRTWNIGADVLDGSKPEFIADFICTIRHAADVLNGSLESDRDRGWSQPSTSCFGYRLRNVDPDMLRLGCPQRPWTLSCSCTACARPAAANHHTAPHVSRPSSSAALESFPSFDRGGLLPVQPIFFPFPPAKTLRLGPLATPHIRNPERHQAIGEFKFPKHLRGIYLTLSGPTTTPNGNFAHSVVHGLSTSARGVQGPAWDSPGPAPVSAPALSEEETWRQTEAHPANDDATLAYVQVQVAAGGMQLPYSPHLDGDGGEGGPGGDGGDGSPAAGSPLKQELLRLSHLPTSLQAGAEAAGAPERIPILPPRQRHQSPLSRDVSKYLWRNSEELAAAGRLLRVQVGKAGVTRALMARMGHLLEHHQLIRVNLLQNCPMDVKFVAWLAENALDCVCIKVKGRTATLFRQKGLPRPPASFPTDPMEHHQYPATAAVRCASSERLPDDARGVTSNPALALQPLPLAPAHLGSGVPGPGLVTGVEAASAREVTSSQPPRVQGLPKMVVGGAQSVGASQEEESEYGNTALPRAHTGAPNGRRPVADVVKQQQGQGQEQEQGRGWTTVTLAAVDGDEVAEADAVVGRYRAALGARFRQWWAIRDTRRLRLGVRRP</sequence>
<feature type="region of interest" description="Disordered" evidence="3">
    <location>
        <begin position="304"/>
        <end position="324"/>
    </location>
</feature>
<keyword evidence="6" id="KW-1185">Reference proteome</keyword>
<feature type="region of interest" description="Disordered" evidence="3">
    <location>
        <begin position="256"/>
        <end position="285"/>
    </location>
</feature>